<dbReference type="AlphaFoldDB" id="A0A1Q9E8R2"/>
<reference evidence="2 3" key="1">
    <citation type="submission" date="2016-02" db="EMBL/GenBank/DDBJ databases">
        <title>Genome analysis of coral dinoflagellate symbionts highlights evolutionary adaptations to a symbiotic lifestyle.</title>
        <authorList>
            <person name="Aranda M."/>
            <person name="Li Y."/>
            <person name="Liew Y.J."/>
            <person name="Baumgarten S."/>
            <person name="Simakov O."/>
            <person name="Wilson M."/>
            <person name="Piel J."/>
            <person name="Ashoor H."/>
            <person name="Bougouffa S."/>
            <person name="Bajic V.B."/>
            <person name="Ryu T."/>
            <person name="Ravasi T."/>
            <person name="Bayer T."/>
            <person name="Micklem G."/>
            <person name="Kim H."/>
            <person name="Bhak J."/>
            <person name="Lajeunesse T.C."/>
            <person name="Voolstra C.R."/>
        </authorList>
    </citation>
    <scope>NUCLEOTIDE SEQUENCE [LARGE SCALE GENOMIC DNA]</scope>
    <source>
        <strain evidence="2 3">CCMP2467</strain>
    </source>
</reference>
<dbReference type="EMBL" id="LSRX01000226">
    <property type="protein sequence ID" value="OLQ03801.1"/>
    <property type="molecule type" value="Genomic_DNA"/>
</dbReference>
<protein>
    <submittedName>
        <fullName evidence="2">Uncharacterized protein</fullName>
    </submittedName>
</protein>
<accession>A0A1Q9E8R2</accession>
<comment type="caution">
    <text evidence="2">The sequence shown here is derived from an EMBL/GenBank/DDBJ whole genome shotgun (WGS) entry which is preliminary data.</text>
</comment>
<evidence type="ECO:0000313" key="2">
    <source>
        <dbReference type="EMBL" id="OLQ03801.1"/>
    </source>
</evidence>
<gene>
    <name evidence="2" type="ORF">AK812_SmicGene13183</name>
</gene>
<feature type="region of interest" description="Disordered" evidence="1">
    <location>
        <begin position="377"/>
        <end position="396"/>
    </location>
</feature>
<dbReference type="OrthoDB" id="477203at2759"/>
<keyword evidence="3" id="KW-1185">Reference proteome</keyword>
<evidence type="ECO:0000256" key="1">
    <source>
        <dbReference type="SAM" id="MobiDB-lite"/>
    </source>
</evidence>
<feature type="compositionally biased region" description="Basic and acidic residues" evidence="1">
    <location>
        <begin position="383"/>
        <end position="395"/>
    </location>
</feature>
<evidence type="ECO:0000313" key="3">
    <source>
        <dbReference type="Proteomes" id="UP000186817"/>
    </source>
</evidence>
<organism evidence="2 3">
    <name type="scientific">Symbiodinium microadriaticum</name>
    <name type="common">Dinoflagellate</name>
    <name type="synonym">Zooxanthella microadriatica</name>
    <dbReference type="NCBI Taxonomy" id="2951"/>
    <lineage>
        <taxon>Eukaryota</taxon>
        <taxon>Sar</taxon>
        <taxon>Alveolata</taxon>
        <taxon>Dinophyceae</taxon>
        <taxon>Suessiales</taxon>
        <taxon>Symbiodiniaceae</taxon>
        <taxon>Symbiodinium</taxon>
    </lineage>
</organism>
<sequence>MEHCRQINFIADGSTQSTRDCLVTVAWANEISAGVFAPMQVMKTRPVSPQDRFDDTLLLQISKRRKLERVAAFRQLQAVSHQISILHRGRMDLASFSIAPSLGQRPVKAGESRVTFVAGKDDIDIRRCHDWLEQNPGPAGGRVPRGSVPAFPSVSFLITKSDDEEITNVLPVLPESERWWLNLPVLVLGLDQGSIGLAGMAFAMRENMVRVKCDKIHRAIRDFKNSMSRCLKGLFLKAQLHSSYIFALNYKPFGSGGFFQHKREMLEKFVGATSPQNSTLWDAFREKIARDLGRELSGDEHEIENMLADVDSSMKKGSLVKASRWFSWNQLCCEQLCEYHVLKMLLADQFGEDQPFRPMQRERCTLHSLSAKTEPGKSFFEGRVPESDHGERQEDAVGDLQQLSEAARTTDPRKELSLLKSSMGGFKLAYYLMTEDLFDHSKILYKVTEPLWTWYGKRVKNVKSPQDGRGYTELMTVRDSWKGDKHLVQIVSNRQKTEWWKEHFDTDLQEPAEKIMMLSLHLLMNRVWSCSLFSLPPDAYADLQVGISHPSRLFLDTLEAQGYEVEAPVSEVSDMGDVETQEMDDAMDDSLPSEADIGAGVGIILEEEEGRVPVRRTAEVLVPACPATHLLNVLVQTLPDSKIVEDVHNKIRNDALLNKTRKQTNSTIQSVIQNSNVFESRSIRHPAGVKREYFENEFWRVTSKRQKLCFRGCCHQLPSMYTEIVGDKTWNTLSKRHSSEHQLVGHG</sequence>
<dbReference type="Proteomes" id="UP000186817">
    <property type="component" value="Unassembled WGS sequence"/>
</dbReference>
<proteinExistence type="predicted"/>
<name>A0A1Q9E8R2_SYMMI</name>